<dbReference type="Proteomes" id="UP000789901">
    <property type="component" value="Unassembled WGS sequence"/>
</dbReference>
<evidence type="ECO:0000313" key="1">
    <source>
        <dbReference type="EMBL" id="CAG8787149.1"/>
    </source>
</evidence>
<gene>
    <name evidence="1" type="ORF">GMARGA_LOCUS20633</name>
</gene>
<evidence type="ECO:0000313" key="2">
    <source>
        <dbReference type="Proteomes" id="UP000789901"/>
    </source>
</evidence>
<keyword evidence="2" id="KW-1185">Reference proteome</keyword>
<sequence>MENYKLKVDCKKRLRVQIKDIKALVEDKKYRKRAGMSNTEERIYIPRIYRNQKLIDQGVTNKKERKILSNIMNEMDKRRDQKAEFWVKISKSSKENQKTFNQHVQLDKKEDLENVKADEIKFDIAHNN</sequence>
<accession>A0ABN7VMQ2</accession>
<name>A0ABN7VMQ2_GIGMA</name>
<proteinExistence type="predicted"/>
<reference evidence="1 2" key="1">
    <citation type="submission" date="2021-06" db="EMBL/GenBank/DDBJ databases">
        <authorList>
            <person name="Kallberg Y."/>
            <person name="Tangrot J."/>
            <person name="Rosling A."/>
        </authorList>
    </citation>
    <scope>NUCLEOTIDE SEQUENCE [LARGE SCALE GENOMIC DNA]</scope>
    <source>
        <strain evidence="1 2">120-4 pot B 10/14</strain>
    </source>
</reference>
<organism evidence="1 2">
    <name type="scientific">Gigaspora margarita</name>
    <dbReference type="NCBI Taxonomy" id="4874"/>
    <lineage>
        <taxon>Eukaryota</taxon>
        <taxon>Fungi</taxon>
        <taxon>Fungi incertae sedis</taxon>
        <taxon>Mucoromycota</taxon>
        <taxon>Glomeromycotina</taxon>
        <taxon>Glomeromycetes</taxon>
        <taxon>Diversisporales</taxon>
        <taxon>Gigasporaceae</taxon>
        <taxon>Gigaspora</taxon>
    </lineage>
</organism>
<dbReference type="EMBL" id="CAJVQB010018281">
    <property type="protein sequence ID" value="CAG8787149.1"/>
    <property type="molecule type" value="Genomic_DNA"/>
</dbReference>
<protein>
    <submittedName>
        <fullName evidence="1">34569_t:CDS:1</fullName>
    </submittedName>
</protein>
<comment type="caution">
    <text evidence="1">The sequence shown here is derived from an EMBL/GenBank/DDBJ whole genome shotgun (WGS) entry which is preliminary data.</text>
</comment>